<dbReference type="Proteomes" id="UP000224567">
    <property type="component" value="Unassembled WGS sequence"/>
</dbReference>
<dbReference type="PANTHER" id="PTHR48053">
    <property type="entry name" value="LEUCINE RICH REPEAT FAMILY PROTEIN, EXPRESSED"/>
    <property type="match status" value="1"/>
</dbReference>
<dbReference type="AlphaFoldDB" id="A0A2G2WHA5"/>
<proteinExistence type="predicted"/>
<reference evidence="4 5" key="1">
    <citation type="journal article" date="2017" name="Genome Biol.">
        <title>New reference genome sequences of hot pepper reveal the massive evolution of plant disease-resistance genes by retroduplication.</title>
        <authorList>
            <person name="Kim S."/>
            <person name="Park J."/>
            <person name="Yeom S.I."/>
            <person name="Kim Y.M."/>
            <person name="Seo E."/>
            <person name="Kim K.T."/>
            <person name="Kim M.S."/>
            <person name="Lee J.M."/>
            <person name="Cheong K."/>
            <person name="Shin H.S."/>
            <person name="Kim S.B."/>
            <person name="Han K."/>
            <person name="Lee J."/>
            <person name="Park M."/>
            <person name="Lee H.A."/>
            <person name="Lee H.Y."/>
            <person name="Lee Y."/>
            <person name="Oh S."/>
            <person name="Lee J.H."/>
            <person name="Choi E."/>
            <person name="Choi E."/>
            <person name="Lee S.E."/>
            <person name="Jeon J."/>
            <person name="Kim H."/>
            <person name="Choi G."/>
            <person name="Song H."/>
            <person name="Lee J."/>
            <person name="Lee S.C."/>
            <person name="Kwon J.K."/>
            <person name="Lee H.Y."/>
            <person name="Koo N."/>
            <person name="Hong Y."/>
            <person name="Kim R.W."/>
            <person name="Kang W.H."/>
            <person name="Huh J.H."/>
            <person name="Kang B.C."/>
            <person name="Yang T.J."/>
            <person name="Lee Y.H."/>
            <person name="Bennetzen J.L."/>
            <person name="Choi D."/>
        </authorList>
    </citation>
    <scope>NUCLEOTIDE SEQUENCE [LARGE SCALE GENOMIC DNA]</scope>
    <source>
        <strain evidence="5">cv. PBC81</strain>
    </source>
</reference>
<accession>A0A2G2WHA5</accession>
<evidence type="ECO:0000256" key="3">
    <source>
        <dbReference type="ARBA" id="ARBA00023170"/>
    </source>
</evidence>
<evidence type="ECO:0000313" key="4">
    <source>
        <dbReference type="EMBL" id="PHT44637.1"/>
    </source>
</evidence>
<gene>
    <name evidence="4" type="ORF">CQW23_13795</name>
</gene>
<dbReference type="InterPro" id="IPR001611">
    <property type="entry name" value="Leu-rich_rpt"/>
</dbReference>
<comment type="subcellular location">
    <subcellularLocation>
        <location evidence="1">Membrane</location>
        <topology evidence="1">Single-pass type I membrane protein</topology>
    </subcellularLocation>
</comment>
<evidence type="ECO:0000256" key="1">
    <source>
        <dbReference type="ARBA" id="ARBA00004479"/>
    </source>
</evidence>
<dbReference type="EMBL" id="MLFT02000006">
    <property type="protein sequence ID" value="PHT44637.1"/>
    <property type="molecule type" value="Genomic_DNA"/>
</dbReference>
<keyword evidence="2" id="KW-0732">Signal</keyword>
<dbReference type="SUPFAM" id="SSF52058">
    <property type="entry name" value="L domain-like"/>
    <property type="match status" value="1"/>
</dbReference>
<name>A0A2G2WHA5_CAPBA</name>
<dbReference type="PANTHER" id="PTHR48053:SF71">
    <property type="entry name" value="LEUCINE RICH REPEAT FAMILY PROTEIN, EXPRESSED"/>
    <property type="match status" value="1"/>
</dbReference>
<sequence>MEVYPQNTGIFQHFNPFSNKLTNAIPPSLGKLTLLLWLMLANNSRTGGIPHELENYNSLLWLNLANNQLSRPISPQLARIGSGSGECFAMKRWIPADYPPLSFVYQL</sequence>
<dbReference type="Gene3D" id="3.80.10.10">
    <property type="entry name" value="Ribonuclease Inhibitor"/>
    <property type="match status" value="1"/>
</dbReference>
<evidence type="ECO:0000313" key="5">
    <source>
        <dbReference type="Proteomes" id="UP000224567"/>
    </source>
</evidence>
<keyword evidence="5" id="KW-1185">Reference proteome</keyword>
<protein>
    <recommendedName>
        <fullName evidence="6">LRR receptor-like serine/threonine-protein kinase</fullName>
    </recommendedName>
</protein>
<evidence type="ECO:0000256" key="2">
    <source>
        <dbReference type="ARBA" id="ARBA00022729"/>
    </source>
</evidence>
<evidence type="ECO:0008006" key="6">
    <source>
        <dbReference type="Google" id="ProtNLM"/>
    </source>
</evidence>
<dbReference type="Pfam" id="PF00560">
    <property type="entry name" value="LRR_1"/>
    <property type="match status" value="1"/>
</dbReference>
<organism evidence="4 5">
    <name type="scientific">Capsicum baccatum</name>
    <name type="common">Peruvian pepper</name>
    <dbReference type="NCBI Taxonomy" id="33114"/>
    <lineage>
        <taxon>Eukaryota</taxon>
        <taxon>Viridiplantae</taxon>
        <taxon>Streptophyta</taxon>
        <taxon>Embryophyta</taxon>
        <taxon>Tracheophyta</taxon>
        <taxon>Spermatophyta</taxon>
        <taxon>Magnoliopsida</taxon>
        <taxon>eudicotyledons</taxon>
        <taxon>Gunneridae</taxon>
        <taxon>Pentapetalae</taxon>
        <taxon>asterids</taxon>
        <taxon>lamiids</taxon>
        <taxon>Solanales</taxon>
        <taxon>Solanaceae</taxon>
        <taxon>Solanoideae</taxon>
        <taxon>Capsiceae</taxon>
        <taxon>Capsicum</taxon>
    </lineage>
</organism>
<keyword evidence="3" id="KW-0675">Receptor</keyword>
<comment type="caution">
    <text evidence="4">The sequence shown here is derived from an EMBL/GenBank/DDBJ whole genome shotgun (WGS) entry which is preliminary data.</text>
</comment>
<reference evidence="5" key="2">
    <citation type="journal article" date="2017" name="J. Anim. Genet.">
        <title>Multiple reference genome sequences of hot pepper reveal the massive evolution of plant disease resistance genes by retroduplication.</title>
        <authorList>
            <person name="Kim S."/>
            <person name="Park J."/>
            <person name="Yeom S.-I."/>
            <person name="Kim Y.-M."/>
            <person name="Seo E."/>
            <person name="Kim K.-T."/>
            <person name="Kim M.-S."/>
            <person name="Lee J.M."/>
            <person name="Cheong K."/>
            <person name="Shin H.-S."/>
            <person name="Kim S.-B."/>
            <person name="Han K."/>
            <person name="Lee J."/>
            <person name="Park M."/>
            <person name="Lee H.-A."/>
            <person name="Lee H.-Y."/>
            <person name="Lee Y."/>
            <person name="Oh S."/>
            <person name="Lee J.H."/>
            <person name="Choi E."/>
            <person name="Choi E."/>
            <person name="Lee S.E."/>
            <person name="Jeon J."/>
            <person name="Kim H."/>
            <person name="Choi G."/>
            <person name="Song H."/>
            <person name="Lee J."/>
            <person name="Lee S.-C."/>
            <person name="Kwon J.-K."/>
            <person name="Lee H.-Y."/>
            <person name="Koo N."/>
            <person name="Hong Y."/>
            <person name="Kim R.W."/>
            <person name="Kang W.-H."/>
            <person name="Huh J.H."/>
            <person name="Kang B.-C."/>
            <person name="Yang T.-J."/>
            <person name="Lee Y.-H."/>
            <person name="Bennetzen J.L."/>
            <person name="Choi D."/>
        </authorList>
    </citation>
    <scope>NUCLEOTIDE SEQUENCE [LARGE SCALE GENOMIC DNA]</scope>
    <source>
        <strain evidence="5">cv. PBC81</strain>
    </source>
</reference>
<dbReference type="InterPro" id="IPR051716">
    <property type="entry name" value="Plant_RL_S/T_kinase"/>
</dbReference>
<dbReference type="InterPro" id="IPR032675">
    <property type="entry name" value="LRR_dom_sf"/>
</dbReference>
<dbReference type="GO" id="GO:0016020">
    <property type="term" value="C:membrane"/>
    <property type="evidence" value="ECO:0007669"/>
    <property type="project" value="UniProtKB-SubCell"/>
</dbReference>